<dbReference type="InterPro" id="IPR036271">
    <property type="entry name" value="Tet_transcr_reg_TetR-rel_C_sf"/>
</dbReference>
<evidence type="ECO:0000256" key="2">
    <source>
        <dbReference type="ARBA" id="ARBA00023125"/>
    </source>
</evidence>
<feature type="domain" description="HTH tetR-type" evidence="5">
    <location>
        <begin position="17"/>
        <end position="77"/>
    </location>
</feature>
<keyword evidence="7" id="KW-1185">Reference proteome</keyword>
<dbReference type="RefSeq" id="WP_322466216.1">
    <property type="nucleotide sequence ID" value="NZ_JAXOJX010000025.1"/>
</dbReference>
<protein>
    <submittedName>
        <fullName evidence="6">TetR/AcrR family transcriptional regulator</fullName>
    </submittedName>
</protein>
<evidence type="ECO:0000256" key="4">
    <source>
        <dbReference type="PROSITE-ProRule" id="PRU00335"/>
    </source>
</evidence>
<dbReference type="SUPFAM" id="SSF46689">
    <property type="entry name" value="Homeodomain-like"/>
    <property type="match status" value="1"/>
</dbReference>
<dbReference type="Gene3D" id="1.10.10.60">
    <property type="entry name" value="Homeodomain-like"/>
    <property type="match status" value="1"/>
</dbReference>
<dbReference type="PANTHER" id="PTHR30055:SF234">
    <property type="entry name" value="HTH-TYPE TRANSCRIPTIONAL REGULATOR BETI"/>
    <property type="match status" value="1"/>
</dbReference>
<evidence type="ECO:0000313" key="7">
    <source>
        <dbReference type="Proteomes" id="UP001293718"/>
    </source>
</evidence>
<feature type="DNA-binding region" description="H-T-H motif" evidence="4">
    <location>
        <begin position="40"/>
        <end position="59"/>
    </location>
</feature>
<proteinExistence type="predicted"/>
<keyword evidence="2 4" id="KW-0238">DNA-binding</keyword>
<dbReference type="EMBL" id="JAXOJX010000025">
    <property type="protein sequence ID" value="MDZ5458037.1"/>
    <property type="molecule type" value="Genomic_DNA"/>
</dbReference>
<dbReference type="InterPro" id="IPR050109">
    <property type="entry name" value="HTH-type_TetR-like_transc_reg"/>
</dbReference>
<keyword evidence="1" id="KW-0805">Transcription regulation</keyword>
<name>A0ABU5IFZ6_9BURK</name>
<accession>A0ABU5IFZ6</accession>
<evidence type="ECO:0000259" key="5">
    <source>
        <dbReference type="PROSITE" id="PS50977"/>
    </source>
</evidence>
<organism evidence="6 7">
    <name type="scientific">Azohydromonas lata</name>
    <dbReference type="NCBI Taxonomy" id="45677"/>
    <lineage>
        <taxon>Bacteria</taxon>
        <taxon>Pseudomonadati</taxon>
        <taxon>Pseudomonadota</taxon>
        <taxon>Betaproteobacteria</taxon>
        <taxon>Burkholderiales</taxon>
        <taxon>Sphaerotilaceae</taxon>
        <taxon>Azohydromonas</taxon>
    </lineage>
</organism>
<dbReference type="PANTHER" id="PTHR30055">
    <property type="entry name" value="HTH-TYPE TRANSCRIPTIONAL REGULATOR RUTR"/>
    <property type="match status" value="1"/>
</dbReference>
<keyword evidence="3" id="KW-0804">Transcription</keyword>
<dbReference type="Proteomes" id="UP001293718">
    <property type="component" value="Unassembled WGS sequence"/>
</dbReference>
<comment type="caution">
    <text evidence="6">The sequence shown here is derived from an EMBL/GenBank/DDBJ whole genome shotgun (WGS) entry which is preliminary data.</text>
</comment>
<gene>
    <name evidence="6" type="ORF">SM757_15775</name>
</gene>
<evidence type="ECO:0000256" key="1">
    <source>
        <dbReference type="ARBA" id="ARBA00023015"/>
    </source>
</evidence>
<evidence type="ECO:0000256" key="3">
    <source>
        <dbReference type="ARBA" id="ARBA00023163"/>
    </source>
</evidence>
<dbReference type="InterPro" id="IPR041490">
    <property type="entry name" value="KstR2_TetR_C"/>
</dbReference>
<sequence>MPKATTLTKSRAQPRGELNRQSILDAASLLFIDKGFGGTNINDIADALGATRTAVYYYFQSKEAILEALTEEVTEQAGELARSVSGHDELPPEQALRQLVAQHATLILTHPLQFRVVERSESSLPEPRRAAARAARHSVLDHFVHVIQRGIDAGVFVAPDARTAALAVIGMCNWSAWWFEPDGNAVEPMAQALTELALRCVVRDRQRHQRPASVTESIRLLREHLDILEAQTRQPPD</sequence>
<dbReference type="InterPro" id="IPR009057">
    <property type="entry name" value="Homeodomain-like_sf"/>
</dbReference>
<dbReference type="Pfam" id="PF17932">
    <property type="entry name" value="TetR_C_24"/>
    <property type="match status" value="1"/>
</dbReference>
<dbReference type="SUPFAM" id="SSF48498">
    <property type="entry name" value="Tetracyclin repressor-like, C-terminal domain"/>
    <property type="match status" value="1"/>
</dbReference>
<dbReference type="PRINTS" id="PR00455">
    <property type="entry name" value="HTHTETR"/>
</dbReference>
<evidence type="ECO:0000313" key="6">
    <source>
        <dbReference type="EMBL" id="MDZ5458037.1"/>
    </source>
</evidence>
<dbReference type="InterPro" id="IPR001647">
    <property type="entry name" value="HTH_TetR"/>
</dbReference>
<dbReference type="Pfam" id="PF00440">
    <property type="entry name" value="TetR_N"/>
    <property type="match status" value="1"/>
</dbReference>
<reference evidence="6 7" key="1">
    <citation type="submission" date="2023-11" db="EMBL/GenBank/DDBJ databases">
        <title>Draft genome of Azohydromonas lata strain H1 (DSM1123), a polyhydroxyalkanoate producer.</title>
        <authorList>
            <person name="Traversa D."/>
            <person name="D'Addabbo P."/>
            <person name="Pazzani C."/>
            <person name="Manzari C."/>
            <person name="Chiara M."/>
            <person name="Scrascia M."/>
        </authorList>
    </citation>
    <scope>NUCLEOTIDE SEQUENCE [LARGE SCALE GENOMIC DNA]</scope>
    <source>
        <strain evidence="6 7">H1</strain>
    </source>
</reference>
<dbReference type="Gene3D" id="1.10.357.10">
    <property type="entry name" value="Tetracycline Repressor, domain 2"/>
    <property type="match status" value="1"/>
</dbReference>
<dbReference type="PROSITE" id="PS50977">
    <property type="entry name" value="HTH_TETR_2"/>
    <property type="match status" value="1"/>
</dbReference>